<keyword evidence="3" id="KW-1185">Reference proteome</keyword>
<dbReference type="Gene3D" id="1.20.58.60">
    <property type="match status" value="1"/>
</dbReference>
<dbReference type="EMBL" id="FNCQ01000026">
    <property type="protein sequence ID" value="SDH41121.1"/>
    <property type="molecule type" value="Genomic_DNA"/>
</dbReference>
<accession>A0A1G8C6H7</accession>
<evidence type="ECO:0000313" key="2">
    <source>
        <dbReference type="EMBL" id="SDH41121.1"/>
    </source>
</evidence>
<dbReference type="AlphaFoldDB" id="A0A1G8C6H7"/>
<organism evidence="2 3">
    <name type="scientific">Prevotella communis</name>
    <dbReference type="NCBI Taxonomy" id="2913614"/>
    <lineage>
        <taxon>Bacteria</taxon>
        <taxon>Pseudomonadati</taxon>
        <taxon>Bacteroidota</taxon>
        <taxon>Bacteroidia</taxon>
        <taxon>Bacteroidales</taxon>
        <taxon>Prevotellaceae</taxon>
        <taxon>Prevotella</taxon>
    </lineage>
</organism>
<dbReference type="Proteomes" id="UP000198779">
    <property type="component" value="Unassembled WGS sequence"/>
</dbReference>
<evidence type="ECO:0008006" key="4">
    <source>
        <dbReference type="Google" id="ProtNLM"/>
    </source>
</evidence>
<name>A0A1G8C6H7_9BACT</name>
<dbReference type="RefSeq" id="WP_091819262.1">
    <property type="nucleotide sequence ID" value="NZ_FNCQ01000026.1"/>
</dbReference>
<evidence type="ECO:0000256" key="1">
    <source>
        <dbReference type="SAM" id="Coils"/>
    </source>
</evidence>
<sequence length="283" mass="32813">MRKFLFFALALLALASCKDKTNTRETADLNQRIDSLNRVNVQKDNEINDMLETLNTIEDGFRAINEAQGRVTVERRGEGADAAQRIRENMQFINETMTQNKDLINKLRLRLRDSNTASEQLRKTLENLTAQLETKESELAVLRQELEAKDIHIAELDEQVSQLNEDVTTLKDDKARKEETISQQDKELNTAWYVFGTKRELKEQNILKSGEVLQGNFNKNYFTKIDIRVDKEIKLMSRDAKLLTNHPAGSYTLERDANKQYVLRITNPQQFWSTSKYLVVQVK</sequence>
<protein>
    <recommendedName>
        <fullName evidence="4">Lipoprotein</fullName>
    </recommendedName>
</protein>
<dbReference type="STRING" id="645274.SAMN04487901_12614"/>
<feature type="coiled-coil region" evidence="1">
    <location>
        <begin position="104"/>
        <end position="180"/>
    </location>
</feature>
<gene>
    <name evidence="2" type="ORF">SAMN04487901_12614</name>
</gene>
<dbReference type="PROSITE" id="PS51257">
    <property type="entry name" value="PROKAR_LIPOPROTEIN"/>
    <property type="match status" value="1"/>
</dbReference>
<reference evidence="3" key="1">
    <citation type="submission" date="2016-10" db="EMBL/GenBank/DDBJ databases">
        <authorList>
            <person name="Varghese N."/>
            <person name="Submissions S."/>
        </authorList>
    </citation>
    <scope>NUCLEOTIDE SEQUENCE [LARGE SCALE GENOMIC DNA]</scope>
    <source>
        <strain evidence="3">BP1-148</strain>
    </source>
</reference>
<keyword evidence="1" id="KW-0175">Coiled coil</keyword>
<proteinExistence type="predicted"/>
<evidence type="ECO:0000313" key="3">
    <source>
        <dbReference type="Proteomes" id="UP000198779"/>
    </source>
</evidence>